<dbReference type="InterPro" id="IPR013148">
    <property type="entry name" value="Glyco_hydro_32_N"/>
</dbReference>
<reference evidence="8" key="1">
    <citation type="journal article" date="2023" name="Plant J.">
        <title>The genome of the king protea, Protea cynaroides.</title>
        <authorList>
            <person name="Chang J."/>
            <person name="Duong T.A."/>
            <person name="Schoeman C."/>
            <person name="Ma X."/>
            <person name="Roodt D."/>
            <person name="Barker N."/>
            <person name="Li Z."/>
            <person name="Van de Peer Y."/>
            <person name="Mizrachi E."/>
        </authorList>
    </citation>
    <scope>NUCLEOTIDE SEQUENCE</scope>
    <source>
        <tissue evidence="8">Young leaves</tissue>
    </source>
</reference>
<dbReference type="EMBL" id="JAMYWD010000005">
    <property type="protein sequence ID" value="KAJ4971450.1"/>
    <property type="molecule type" value="Genomic_DNA"/>
</dbReference>
<dbReference type="InterPro" id="IPR001362">
    <property type="entry name" value="Glyco_hydro_32"/>
</dbReference>
<comment type="similarity">
    <text evidence="1 4">Belongs to the glycosyl hydrolase 32 family.</text>
</comment>
<dbReference type="SMART" id="SM00640">
    <property type="entry name" value="Glyco_32"/>
    <property type="match status" value="1"/>
</dbReference>
<organism evidence="8 9">
    <name type="scientific">Protea cynaroides</name>
    <dbReference type="NCBI Taxonomy" id="273540"/>
    <lineage>
        <taxon>Eukaryota</taxon>
        <taxon>Viridiplantae</taxon>
        <taxon>Streptophyta</taxon>
        <taxon>Embryophyta</taxon>
        <taxon>Tracheophyta</taxon>
        <taxon>Spermatophyta</taxon>
        <taxon>Magnoliopsida</taxon>
        <taxon>Proteales</taxon>
        <taxon>Proteaceae</taxon>
        <taxon>Protea</taxon>
    </lineage>
</organism>
<dbReference type="Proteomes" id="UP001141806">
    <property type="component" value="Unassembled WGS sequence"/>
</dbReference>
<keyword evidence="3 4" id="KW-0326">Glycosidase</keyword>
<dbReference type="FunFam" id="2.115.10.20:FF:000001">
    <property type="entry name" value="Beta-fructofuranosidase, insoluble isoenzyme CWINV1"/>
    <property type="match status" value="1"/>
</dbReference>
<evidence type="ECO:0000256" key="2">
    <source>
        <dbReference type="ARBA" id="ARBA00022801"/>
    </source>
</evidence>
<keyword evidence="2 4" id="KW-0378">Hydrolase</keyword>
<feature type="domain" description="Glycosyl hydrolase family 32 C-terminal" evidence="7">
    <location>
        <begin position="382"/>
        <end position="574"/>
    </location>
</feature>
<evidence type="ECO:0000313" key="8">
    <source>
        <dbReference type="EMBL" id="KAJ4971450.1"/>
    </source>
</evidence>
<feature type="transmembrane region" description="Helical" evidence="5">
    <location>
        <begin position="12"/>
        <end position="28"/>
    </location>
</feature>
<evidence type="ECO:0000256" key="3">
    <source>
        <dbReference type="ARBA" id="ARBA00023295"/>
    </source>
</evidence>
<gene>
    <name evidence="8" type="ORF">NE237_004549</name>
</gene>
<evidence type="ECO:0008006" key="10">
    <source>
        <dbReference type="Google" id="ProtNLM"/>
    </source>
</evidence>
<dbReference type="InterPro" id="IPR023296">
    <property type="entry name" value="Glyco_hydro_beta-prop_sf"/>
</dbReference>
<keyword evidence="5" id="KW-0812">Transmembrane</keyword>
<keyword evidence="5" id="KW-1133">Transmembrane helix</keyword>
<evidence type="ECO:0000256" key="4">
    <source>
        <dbReference type="RuleBase" id="RU362110"/>
    </source>
</evidence>
<sequence length="582" mass="66648">MSRISLVESRMAGLIYVWTVAFWWLVLMRDNGNGGVEASHKISPEWEYDLPTSKVDPLYRTAYHFRPHKNWINGPMYYNGIYHLFYQYNPYRARWGDIVWAHSVSTDMVNWIPLQPAIYPSKPFDQYGCWSGSATILPGNKPVILYTGVVDSKDSQVQNIAVPKNISDRFLREWIKPDYNPIMVPSNDMNASKFRDPTTAWLGQDGQWRVLVGYLKKHRGVALLYRSRDFKHWKKAKHPLHSVARAGMWECPDFYPVSLQGEMGLDTSVNHAGVKHVLKMSLDRTRFDYYTVGRYYANIDRYVPDNTSADDLSGLRYDYGNFYASKTFFDSGKNRRILWGWSNESDTEANDLAKGWAGIQAIPRKVWLDKSGRQLVQWPIKEIKTLRRSVLRWNRVNLAKGSLVQVHPIKAAQVDVEVTFRLPNLDKAEPFDPTWVDPQLLCAQKGSTVEGGIGPFGLLTLASKKLEEYTPVFFRVFKAKDKHVVLMCSDEIRSSRRTELYKPSYGGFVDVDLTNGILSLRSLIDHSVVESFGARGKTCITSRAYPTLATGKDAHLFAFNNGTEAVKILKLRAWNMNKALMN</sequence>
<dbReference type="CDD" id="cd18624">
    <property type="entry name" value="GH32_Fruct1-like"/>
    <property type="match status" value="1"/>
</dbReference>
<dbReference type="OrthoDB" id="202537at2759"/>
<dbReference type="PANTHER" id="PTHR31953">
    <property type="entry name" value="BETA-FRUCTOFURANOSIDASE, INSOLUBLE ISOENZYME CWINV1-RELATED"/>
    <property type="match status" value="1"/>
</dbReference>
<evidence type="ECO:0000313" key="9">
    <source>
        <dbReference type="Proteomes" id="UP001141806"/>
    </source>
</evidence>
<dbReference type="GO" id="GO:0004553">
    <property type="term" value="F:hydrolase activity, hydrolyzing O-glycosyl compounds"/>
    <property type="evidence" value="ECO:0007669"/>
    <property type="project" value="InterPro"/>
</dbReference>
<accession>A0A9Q0KJ67</accession>
<dbReference type="Pfam" id="PF00251">
    <property type="entry name" value="Glyco_hydro_32N"/>
    <property type="match status" value="1"/>
</dbReference>
<dbReference type="Gene3D" id="2.60.120.560">
    <property type="entry name" value="Exo-inulinase, domain 1"/>
    <property type="match status" value="1"/>
</dbReference>
<keyword evidence="9" id="KW-1185">Reference proteome</keyword>
<proteinExistence type="inferred from homology"/>
<protein>
    <recommendedName>
        <fullName evidence="10">Beta-fructofuranosidase</fullName>
    </recommendedName>
</protein>
<dbReference type="SUPFAM" id="SSF49899">
    <property type="entry name" value="Concanavalin A-like lectins/glucanases"/>
    <property type="match status" value="1"/>
</dbReference>
<dbReference type="InterPro" id="IPR013189">
    <property type="entry name" value="Glyco_hydro_32_C"/>
</dbReference>
<keyword evidence="5" id="KW-0472">Membrane</keyword>
<evidence type="ECO:0000259" key="7">
    <source>
        <dbReference type="Pfam" id="PF08244"/>
    </source>
</evidence>
<comment type="caution">
    <text evidence="8">The sequence shown here is derived from an EMBL/GenBank/DDBJ whole genome shotgun (WGS) entry which is preliminary data.</text>
</comment>
<feature type="domain" description="Glycosyl hydrolase family 32 N-terminal" evidence="6">
    <location>
        <begin position="64"/>
        <end position="379"/>
    </location>
</feature>
<dbReference type="InterPro" id="IPR050551">
    <property type="entry name" value="Fructan_Metab_Enzymes"/>
</dbReference>
<dbReference type="AlphaFoldDB" id="A0A9Q0KJ67"/>
<name>A0A9Q0KJ67_9MAGN</name>
<dbReference type="InterPro" id="IPR013320">
    <property type="entry name" value="ConA-like_dom_sf"/>
</dbReference>
<dbReference type="GO" id="GO:0005975">
    <property type="term" value="P:carbohydrate metabolic process"/>
    <property type="evidence" value="ECO:0007669"/>
    <property type="project" value="InterPro"/>
</dbReference>
<evidence type="ECO:0000256" key="1">
    <source>
        <dbReference type="ARBA" id="ARBA00009902"/>
    </source>
</evidence>
<evidence type="ECO:0000259" key="6">
    <source>
        <dbReference type="Pfam" id="PF00251"/>
    </source>
</evidence>
<dbReference type="SUPFAM" id="SSF75005">
    <property type="entry name" value="Arabinanase/levansucrase/invertase"/>
    <property type="match status" value="1"/>
</dbReference>
<dbReference type="FunFam" id="2.60.120.560:FF:000002">
    <property type="entry name" value="Beta-fructofuranosidase, insoluble isoenzyme CWINV1"/>
    <property type="match status" value="1"/>
</dbReference>
<dbReference type="Pfam" id="PF08244">
    <property type="entry name" value="Glyco_hydro_32C"/>
    <property type="match status" value="1"/>
</dbReference>
<evidence type="ECO:0000256" key="5">
    <source>
        <dbReference type="SAM" id="Phobius"/>
    </source>
</evidence>
<dbReference type="Gene3D" id="2.115.10.20">
    <property type="entry name" value="Glycosyl hydrolase domain, family 43"/>
    <property type="match status" value="1"/>
</dbReference>